<name>A0A199UA67_MANES</name>
<accession>A0A199UA67</accession>
<feature type="domain" description="Retrotransposon Copia-like N-terminal" evidence="2">
    <location>
        <begin position="29"/>
        <end position="75"/>
    </location>
</feature>
<proteinExistence type="predicted"/>
<evidence type="ECO:0000259" key="2">
    <source>
        <dbReference type="Pfam" id="PF14244"/>
    </source>
</evidence>
<protein>
    <recommendedName>
        <fullName evidence="2">Retrotransposon Copia-like N-terminal domain-containing protein</fullName>
    </recommendedName>
</protein>
<sequence length="334" mass="37708">MAESSYARALSNSAPTISKTVDDALMLQNSDNLAMLLVSVQLNGINYRGWSRAMKIALGVKNKLAFVEGKIDAPEDGFEEYKKWRRCDYMVTSWILNSISKDLLGERYGESNGPMIYQIKRRIASISQDNLSVTTYYGKLKQLWDELANIVPIPPCICGSEKLATEIHNADHLMQFLMGLNDTFNQVRSQILLLDPLPMVNKAFSMVLWVESQKEVQSNLTEHCEVATLAIQSQGNRRDYKKYDARKGHCDYCNLDGHTRAGCFKLIGYPEWFKSKNKQFNNPGTFKPRYTAHISHSEGHSIQSTPETPLANAGSIASNELSRIEEVNTKLELL</sequence>
<organism evidence="3">
    <name type="scientific">Manihot esculenta</name>
    <name type="common">Cassava</name>
    <name type="synonym">Jatropha manihot</name>
    <dbReference type="NCBI Taxonomy" id="3983"/>
    <lineage>
        <taxon>Eukaryota</taxon>
        <taxon>Viridiplantae</taxon>
        <taxon>Streptophyta</taxon>
        <taxon>Embryophyta</taxon>
        <taxon>Tracheophyta</taxon>
        <taxon>Spermatophyta</taxon>
        <taxon>Magnoliopsida</taxon>
        <taxon>eudicotyledons</taxon>
        <taxon>Gunneridae</taxon>
        <taxon>Pentapetalae</taxon>
        <taxon>rosids</taxon>
        <taxon>fabids</taxon>
        <taxon>Malpighiales</taxon>
        <taxon>Euphorbiaceae</taxon>
        <taxon>Crotonoideae</taxon>
        <taxon>Manihoteae</taxon>
        <taxon>Manihot</taxon>
    </lineage>
</organism>
<dbReference type="PANTHER" id="PTHR37610:SF40">
    <property type="entry name" value="OS01G0909600 PROTEIN"/>
    <property type="match status" value="1"/>
</dbReference>
<dbReference type="EMBL" id="KV450721">
    <property type="protein sequence ID" value="OAY21640.1"/>
    <property type="molecule type" value="Genomic_DNA"/>
</dbReference>
<dbReference type="InterPro" id="IPR029472">
    <property type="entry name" value="Copia-like_N"/>
</dbReference>
<dbReference type="AlphaFoldDB" id="A0A199UA67"/>
<dbReference type="PANTHER" id="PTHR37610">
    <property type="entry name" value="CCHC-TYPE DOMAIN-CONTAINING PROTEIN"/>
    <property type="match status" value="1"/>
</dbReference>
<evidence type="ECO:0000313" key="3">
    <source>
        <dbReference type="EMBL" id="OAY21640.1"/>
    </source>
</evidence>
<evidence type="ECO:0000256" key="1">
    <source>
        <dbReference type="SAM" id="MobiDB-lite"/>
    </source>
</evidence>
<reference evidence="3" key="1">
    <citation type="submission" date="2016-02" db="EMBL/GenBank/DDBJ databases">
        <title>WGS assembly of Manihot esculenta.</title>
        <authorList>
            <person name="Bredeson J.V."/>
            <person name="Prochnik S.E."/>
            <person name="Lyons J.B."/>
            <person name="Schmutz J."/>
            <person name="Grimwood J."/>
            <person name="Vrebalov J."/>
            <person name="Bart R.S."/>
            <person name="Amuge T."/>
            <person name="Ferguson M.E."/>
            <person name="Green R."/>
            <person name="Putnam N."/>
            <person name="Stites J."/>
            <person name="Rounsley S."/>
            <person name="Rokhsar D.S."/>
        </authorList>
    </citation>
    <scope>NUCLEOTIDE SEQUENCE [LARGE SCALE GENOMIC DNA]</scope>
    <source>
        <tissue evidence="3">Leaf</tissue>
    </source>
</reference>
<gene>
    <name evidence="3" type="ORF">MANES_S070600</name>
</gene>
<feature type="region of interest" description="Disordered" evidence="1">
    <location>
        <begin position="295"/>
        <end position="314"/>
    </location>
</feature>
<dbReference type="Pfam" id="PF14244">
    <property type="entry name" value="Retrotran_gag_3"/>
    <property type="match status" value="1"/>
</dbReference>